<dbReference type="HOGENOM" id="CLU_2510376_0_0_5"/>
<name>J0CNJ9_RHILT</name>
<sequence>MRVCRNKHSKVAGFRRRDFGNVNNTSAAGSMAGGASVAAASNPGDPLSALSGLTAGGALFNVNSGLGGAALAPRPNRTPAASAAR</sequence>
<accession>J0CNJ9</accession>
<evidence type="ECO:0000313" key="1">
    <source>
        <dbReference type="EMBL" id="EJC85477.1"/>
    </source>
</evidence>
<evidence type="ECO:0000313" key="2">
    <source>
        <dbReference type="Proteomes" id="UP000005732"/>
    </source>
</evidence>
<protein>
    <submittedName>
        <fullName evidence="1">Uncharacterized protein</fullName>
    </submittedName>
</protein>
<dbReference type="EMBL" id="JH719392">
    <property type="protein sequence ID" value="EJC85477.1"/>
    <property type="molecule type" value="Genomic_DNA"/>
</dbReference>
<gene>
    <name evidence="1" type="ORF">Rleg4DRAFT_7362</name>
</gene>
<proteinExistence type="predicted"/>
<dbReference type="Proteomes" id="UP000005732">
    <property type="component" value="Unassembled WGS sequence"/>
</dbReference>
<dbReference type="AlphaFoldDB" id="J0CNJ9"/>
<reference evidence="1 2" key="1">
    <citation type="submission" date="2012-02" db="EMBL/GenBank/DDBJ databases">
        <title>Improved High-Quality Draft Sequence of Rhizobium leguminosarum bv. trifolii WSM2297.</title>
        <authorList>
            <consortium name="US DOE Joint Genome Institute"/>
            <person name="Lucas S."/>
            <person name="Han J."/>
            <person name="Lapidus A."/>
            <person name="Cheng J.-F."/>
            <person name="Goodwin L."/>
            <person name="Pitluck S."/>
            <person name="Peters L."/>
            <person name="Ovchinnikova G."/>
            <person name="Zhang X."/>
            <person name="Detter J.C."/>
            <person name="Han C."/>
            <person name="Tapia R."/>
            <person name="Land M."/>
            <person name="Hauser L."/>
            <person name="Kyrpides N."/>
            <person name="Ivanova N."/>
            <person name="Pagani I."/>
            <person name="Brau L."/>
            <person name="Yates R."/>
            <person name="O'Hara G."/>
            <person name="Rui T."/>
            <person name="Howieson J."/>
            <person name="Reeve W."/>
            <person name="Woyke T."/>
        </authorList>
    </citation>
    <scope>NUCLEOTIDE SEQUENCE [LARGE SCALE GENOMIC DNA]</scope>
    <source>
        <strain evidence="1 2">WSM2297</strain>
    </source>
</reference>
<organism evidence="1 2">
    <name type="scientific">Rhizobium leguminosarum bv. trifolii WSM2297</name>
    <dbReference type="NCBI Taxonomy" id="754762"/>
    <lineage>
        <taxon>Bacteria</taxon>
        <taxon>Pseudomonadati</taxon>
        <taxon>Pseudomonadota</taxon>
        <taxon>Alphaproteobacteria</taxon>
        <taxon>Hyphomicrobiales</taxon>
        <taxon>Rhizobiaceae</taxon>
        <taxon>Rhizobium/Agrobacterium group</taxon>
        <taxon>Rhizobium</taxon>
    </lineage>
</organism>